<dbReference type="AlphaFoldDB" id="A0AAV1QX32"/>
<dbReference type="Gene3D" id="1.10.520.10">
    <property type="match status" value="1"/>
</dbReference>
<comment type="similarity">
    <text evidence="12">Belongs to the peroxidase family.</text>
</comment>
<keyword evidence="9" id="KW-0106">Calcium</keyword>
<evidence type="ECO:0000256" key="5">
    <source>
        <dbReference type="ARBA" id="ARBA00022617"/>
    </source>
</evidence>
<organism evidence="14 15">
    <name type="scientific">Dovyalis caffra</name>
    <dbReference type="NCBI Taxonomy" id="77055"/>
    <lineage>
        <taxon>Eukaryota</taxon>
        <taxon>Viridiplantae</taxon>
        <taxon>Streptophyta</taxon>
        <taxon>Embryophyta</taxon>
        <taxon>Tracheophyta</taxon>
        <taxon>Spermatophyta</taxon>
        <taxon>Magnoliopsida</taxon>
        <taxon>eudicotyledons</taxon>
        <taxon>Gunneridae</taxon>
        <taxon>Pentapetalae</taxon>
        <taxon>rosids</taxon>
        <taxon>fabids</taxon>
        <taxon>Malpighiales</taxon>
        <taxon>Salicaceae</taxon>
        <taxon>Flacourtieae</taxon>
        <taxon>Dovyalis</taxon>
    </lineage>
</organism>
<dbReference type="Pfam" id="PF00141">
    <property type="entry name" value="peroxidase"/>
    <property type="match status" value="1"/>
</dbReference>
<dbReference type="PRINTS" id="PR00461">
    <property type="entry name" value="PLPEROXIDASE"/>
</dbReference>
<evidence type="ECO:0000313" key="14">
    <source>
        <dbReference type="EMBL" id="CAK7326337.1"/>
    </source>
</evidence>
<dbReference type="Proteomes" id="UP001314170">
    <property type="component" value="Unassembled WGS sequence"/>
</dbReference>
<evidence type="ECO:0000256" key="7">
    <source>
        <dbReference type="ARBA" id="ARBA00023002"/>
    </source>
</evidence>
<feature type="disulfide bond" evidence="11">
    <location>
        <begin position="53"/>
        <end position="58"/>
    </location>
</feature>
<dbReference type="GO" id="GO:0140825">
    <property type="term" value="F:lactoperoxidase activity"/>
    <property type="evidence" value="ECO:0007669"/>
    <property type="project" value="UniProtKB-EC"/>
</dbReference>
<keyword evidence="8" id="KW-0408">Iron</keyword>
<keyword evidence="11" id="KW-1015">Disulfide bond</keyword>
<evidence type="ECO:0000256" key="11">
    <source>
        <dbReference type="PIRSR" id="PIRSR600823-5"/>
    </source>
</evidence>
<dbReference type="SUPFAM" id="SSF48113">
    <property type="entry name" value="Heme-dependent peroxidases"/>
    <property type="match status" value="1"/>
</dbReference>
<dbReference type="EMBL" id="CAWUPB010000851">
    <property type="protein sequence ID" value="CAK7326337.1"/>
    <property type="molecule type" value="Genomic_DNA"/>
</dbReference>
<dbReference type="GO" id="GO:0046872">
    <property type="term" value="F:metal ion binding"/>
    <property type="evidence" value="ECO:0007669"/>
    <property type="project" value="UniProtKB-KW"/>
</dbReference>
<name>A0AAV1QX32_9ROSI</name>
<feature type="binding site" evidence="9">
    <location>
        <position position="59"/>
    </location>
    <ligand>
        <name>Ca(2+)</name>
        <dbReference type="ChEBI" id="CHEBI:29108"/>
        <label>1</label>
    </ligand>
</feature>
<gene>
    <name evidence="14" type="ORF">DCAF_LOCUS4037</name>
</gene>
<keyword evidence="5" id="KW-0349">Heme</keyword>
<dbReference type="InterPro" id="IPR000823">
    <property type="entry name" value="Peroxidase_pln"/>
</dbReference>
<keyword evidence="7" id="KW-0560">Oxidoreductase</keyword>
<comment type="caution">
    <text evidence="14">The sequence shown here is derived from an EMBL/GenBank/DDBJ whole genome shotgun (WGS) entry which is preliminary data.</text>
</comment>
<dbReference type="GO" id="GO:0006979">
    <property type="term" value="P:response to oxidative stress"/>
    <property type="evidence" value="ECO:0007669"/>
    <property type="project" value="InterPro"/>
</dbReference>
<reference evidence="14 15" key="1">
    <citation type="submission" date="2024-01" db="EMBL/GenBank/DDBJ databases">
        <authorList>
            <person name="Waweru B."/>
        </authorList>
    </citation>
    <scope>NUCLEOTIDE SEQUENCE [LARGE SCALE GENOMIC DNA]</scope>
</reference>
<keyword evidence="15" id="KW-1185">Reference proteome</keyword>
<dbReference type="EC" id="1.11.1.7" evidence="3"/>
<sequence>MALGFKVKGYISYDFYEKSCPHVEDIVRSALQAILPSDPTAPAALLRLMFRDCHVQGCDATILSDPGMENVPMEMASRRNFGIQQRELIGI</sequence>
<comment type="cofactor">
    <cofactor evidence="9">
        <name>Ca(2+)</name>
        <dbReference type="ChEBI" id="CHEBI:29108"/>
    </cofactor>
    <text evidence="9">Binds 2 calcium ions per subunit.</text>
</comment>
<evidence type="ECO:0000256" key="10">
    <source>
        <dbReference type="PIRSR" id="PIRSR600823-4"/>
    </source>
</evidence>
<keyword evidence="6 9" id="KW-0479">Metal-binding</keyword>
<dbReference type="InterPro" id="IPR002016">
    <property type="entry name" value="Haem_peroxidase"/>
</dbReference>
<evidence type="ECO:0000256" key="6">
    <source>
        <dbReference type="ARBA" id="ARBA00022723"/>
    </source>
</evidence>
<evidence type="ECO:0000256" key="12">
    <source>
        <dbReference type="RuleBase" id="RU004241"/>
    </source>
</evidence>
<evidence type="ECO:0000313" key="15">
    <source>
        <dbReference type="Proteomes" id="UP001314170"/>
    </source>
</evidence>
<evidence type="ECO:0000256" key="3">
    <source>
        <dbReference type="ARBA" id="ARBA00012313"/>
    </source>
</evidence>
<dbReference type="PANTHER" id="PTHR31235">
    <property type="entry name" value="PEROXIDASE 25-RELATED"/>
    <property type="match status" value="1"/>
</dbReference>
<feature type="binding site" evidence="9">
    <location>
        <position position="52"/>
    </location>
    <ligand>
        <name>Ca(2+)</name>
        <dbReference type="ChEBI" id="CHEBI:29108"/>
        <label>1</label>
    </ligand>
</feature>
<evidence type="ECO:0000256" key="8">
    <source>
        <dbReference type="ARBA" id="ARBA00023004"/>
    </source>
</evidence>
<feature type="binding site" evidence="9">
    <location>
        <position position="55"/>
    </location>
    <ligand>
        <name>Ca(2+)</name>
        <dbReference type="ChEBI" id="CHEBI:29108"/>
        <label>1</label>
    </ligand>
</feature>
<evidence type="ECO:0000256" key="2">
    <source>
        <dbReference type="ARBA" id="ARBA00001970"/>
    </source>
</evidence>
<keyword evidence="4" id="KW-0575">Peroxidase</keyword>
<dbReference type="GO" id="GO:0020037">
    <property type="term" value="F:heme binding"/>
    <property type="evidence" value="ECO:0007669"/>
    <property type="project" value="InterPro"/>
</dbReference>
<feature type="binding site" evidence="9">
    <location>
        <position position="57"/>
    </location>
    <ligand>
        <name>Ca(2+)</name>
        <dbReference type="ChEBI" id="CHEBI:29108"/>
        <label>1</label>
    </ligand>
</feature>
<dbReference type="PROSITE" id="PS50873">
    <property type="entry name" value="PEROXIDASE_4"/>
    <property type="match status" value="1"/>
</dbReference>
<evidence type="ECO:0000259" key="13">
    <source>
        <dbReference type="PROSITE" id="PS50873"/>
    </source>
</evidence>
<comment type="catalytic activity">
    <reaction evidence="1">
        <text>2 a phenolic donor + H2O2 = 2 a phenolic radical donor + 2 H2O</text>
        <dbReference type="Rhea" id="RHEA:56136"/>
        <dbReference type="ChEBI" id="CHEBI:15377"/>
        <dbReference type="ChEBI" id="CHEBI:16240"/>
        <dbReference type="ChEBI" id="CHEBI:139520"/>
        <dbReference type="ChEBI" id="CHEBI:139521"/>
        <dbReference type="EC" id="1.11.1.7"/>
    </reaction>
</comment>
<protein>
    <recommendedName>
        <fullName evidence="3">peroxidase</fullName>
        <ecNumber evidence="3">1.11.1.7</ecNumber>
    </recommendedName>
</protein>
<evidence type="ECO:0000256" key="1">
    <source>
        <dbReference type="ARBA" id="ARBA00000189"/>
    </source>
</evidence>
<accession>A0AAV1QX32</accession>
<feature type="site" description="Transition state stabilizer" evidence="10">
    <location>
        <position position="47"/>
    </location>
</feature>
<evidence type="ECO:0000256" key="4">
    <source>
        <dbReference type="ARBA" id="ARBA00022559"/>
    </source>
</evidence>
<feature type="domain" description="Plant heme peroxidase family profile" evidence="13">
    <location>
        <begin position="10"/>
        <end position="91"/>
    </location>
</feature>
<proteinExistence type="inferred from homology"/>
<comment type="cofactor">
    <cofactor evidence="2">
        <name>heme b</name>
        <dbReference type="ChEBI" id="CHEBI:60344"/>
    </cofactor>
</comment>
<dbReference type="InterPro" id="IPR010255">
    <property type="entry name" value="Haem_peroxidase_sf"/>
</dbReference>
<evidence type="ECO:0000256" key="9">
    <source>
        <dbReference type="PIRSR" id="PIRSR600823-3"/>
    </source>
</evidence>